<keyword evidence="3" id="KW-0813">Transport</keyword>
<comment type="subcellular location">
    <subcellularLocation>
        <location evidence="2">Cytoplasm</location>
    </subcellularLocation>
    <subcellularLocation>
        <location evidence="1">Golgi apparatus membrane</location>
        <topology evidence="1">Peripheral membrane protein</topology>
        <orientation evidence="1">Cytoplasmic side</orientation>
    </subcellularLocation>
</comment>
<evidence type="ECO:0000256" key="4">
    <source>
        <dbReference type="ARBA" id="ARBA00022490"/>
    </source>
</evidence>
<evidence type="ECO:0000256" key="2">
    <source>
        <dbReference type="ARBA" id="ARBA00004496"/>
    </source>
</evidence>
<feature type="domain" description="COPA/B TPR" evidence="14">
    <location>
        <begin position="703"/>
        <end position="861"/>
    </location>
</feature>
<dbReference type="EMBL" id="JALLKP010000004">
    <property type="protein sequence ID" value="KAK2195378.1"/>
    <property type="molecule type" value="Genomic_DNA"/>
</dbReference>
<dbReference type="Gene3D" id="1.25.40.470">
    <property type="match status" value="1"/>
</dbReference>
<sequence>MLVKCKTKGTRVKGLAFHPSLNFLLASLHNGEIELWDYVNNMIVEVFRQHDGPVRALDFHLVQPLFVSGGDDTTYPWIVSSSDDNTVRIWNWQSRDCVTVLSGHNHYVMCAQFCMHSDLIVSASLDHTARVWDFKTLREKKCSMGDLSSISDAGAAGLFSSVQLFGDRDLRQDSGSSGFDAMAFTDAYCKFTLNGHTKGVNWAIFHEKAPIIVTAGDDNTVRAWRYTSTNAWQTNIMRDHTNNVCSLIMHPNNINYLLSVSEDHTIRVWDTNKWRLSGSFTMDQDRVWIIAKAQNSNYIAAGHDSGLVVFKLFKERPIVTIHKNHLYYVWDKVVYVGDIEKECDDVANDVSNNQKVEKEQKSANCSVHELLNQRSSRGFESELDEFNSLRIDLSEGMLNITFRETVSDHGSWPNLSFPPPCGDYINKRTVLGHLNGIAEFGILPGGIKIGKQTDSGSVTPSSIAVNHYNSDQLVLLVTYQCNTHYYFEILTRIAGGLQSHVRKGISACFATKNLLVAIDSKYKAAVYNILGEFVTMLDLQEDIEAVFPISLNVILLWPRGGKRIFLYDVVKQCEIAQAPCSFKKLSNVILSKSKRMLATVHSNDIVIYDRNMQKITSVSHNTKIKSAAWFDNVAFLYASTNHIYYLLINGDYGLLKSISRPMYFLGSFPGNYMCIMERDHKCKMIKIESHEFTFKCALYHRHLSMATKMIDSGLVHGRTIVSYLVEKGHADMARKIVKDPKMRFDLAIGLGDLVGALQDAQTIDDVGTWLTFGDSALAQGNVVYAELGFQKAKEFSKLSLLYLVTGNTTKLKKMQNISKFCNNVTGTIQHCMYLGDMETLAETLKENGCPELAKVCENTYSADAPEVQQGAKYLVPPQPILRLSGQELNWPLEPPEPVAESLFFEQSDEPASEVEEGPDFNMDQDLQIPEQQNEIPIDASKIDSGVWDMIADNELVLENVLGDASEAASPVRGVQKTLEDQILSYNATPLNLAAAGKVDKAIEKLESLYGFCNPMAVKDLMCHLYQSSRAHASIAPNLNPLVIPIYKNLSSSSDGSNAILNTYLSLESVVHEMKHGFTNVTQGNFTDAIVNFKNALVQLLFLLPLHPKQAGEHIQQCSVYVLAMLLEAERERLSTTDIQRSLELAAYFGCCNLQNQHRYLVLRRTMGIMWKAQNYVTTAILVTKLLRQNVSNIQGAQDEITKAKRIYTLCEQKKTEMYNLDFDADDLEKLEICTVSYTKLNGRPTASCRFCKSVALVQYKNSKCNVCTLCKLT</sequence>
<name>A0AAD9PIG4_9APIC</name>
<reference evidence="15" key="1">
    <citation type="journal article" date="2023" name="Nat. Microbiol.">
        <title>Babesia duncani multi-omics identifies virulence factors and drug targets.</title>
        <authorList>
            <person name="Singh P."/>
            <person name="Lonardi S."/>
            <person name="Liang Q."/>
            <person name="Vydyam P."/>
            <person name="Khabirova E."/>
            <person name="Fang T."/>
            <person name="Gihaz S."/>
            <person name="Thekkiniath J."/>
            <person name="Munshi M."/>
            <person name="Abel S."/>
            <person name="Ciampossin L."/>
            <person name="Batugedara G."/>
            <person name="Gupta M."/>
            <person name="Lu X.M."/>
            <person name="Lenz T."/>
            <person name="Chakravarty S."/>
            <person name="Cornillot E."/>
            <person name="Hu Y."/>
            <person name="Ma W."/>
            <person name="Gonzalez L.M."/>
            <person name="Sanchez S."/>
            <person name="Estrada K."/>
            <person name="Sanchez-Flores A."/>
            <person name="Montero E."/>
            <person name="Harb O.S."/>
            <person name="Le Roch K.G."/>
            <person name="Mamoun C.B."/>
        </authorList>
    </citation>
    <scope>NUCLEOTIDE SEQUENCE</scope>
    <source>
        <strain evidence="15">WA1</strain>
    </source>
</reference>
<evidence type="ECO:0000259" key="13">
    <source>
        <dbReference type="Pfam" id="PF06957"/>
    </source>
</evidence>
<evidence type="ECO:0000256" key="10">
    <source>
        <dbReference type="ARBA" id="ARBA00023136"/>
    </source>
</evidence>
<dbReference type="GO" id="GO:0030126">
    <property type="term" value="C:COPI vesicle coat"/>
    <property type="evidence" value="ECO:0007669"/>
    <property type="project" value="InterPro"/>
</dbReference>
<dbReference type="InterPro" id="IPR001680">
    <property type="entry name" value="WD40_rpt"/>
</dbReference>
<dbReference type="PANTHER" id="PTHR19876">
    <property type="entry name" value="COATOMER"/>
    <property type="match status" value="1"/>
</dbReference>
<keyword evidence="16" id="KW-1185">Reference proteome</keyword>
<organism evidence="15 16">
    <name type="scientific">Babesia duncani</name>
    <dbReference type="NCBI Taxonomy" id="323732"/>
    <lineage>
        <taxon>Eukaryota</taxon>
        <taxon>Sar</taxon>
        <taxon>Alveolata</taxon>
        <taxon>Apicomplexa</taxon>
        <taxon>Aconoidasida</taxon>
        <taxon>Piroplasmida</taxon>
        <taxon>Babesiidae</taxon>
        <taxon>Babesia</taxon>
    </lineage>
</organism>
<dbReference type="GO" id="GO:0006890">
    <property type="term" value="P:retrograde vesicle-mediated transport, Golgi to endoplasmic reticulum"/>
    <property type="evidence" value="ECO:0007669"/>
    <property type="project" value="TreeGrafter"/>
</dbReference>
<evidence type="ECO:0000259" key="12">
    <source>
        <dbReference type="Pfam" id="PF04053"/>
    </source>
</evidence>
<dbReference type="KEGG" id="bdw:94337351"/>
<evidence type="ECO:0000256" key="7">
    <source>
        <dbReference type="ARBA" id="ARBA00022892"/>
    </source>
</evidence>
<dbReference type="Pfam" id="PF06957">
    <property type="entry name" value="COPI_C"/>
    <property type="match status" value="1"/>
</dbReference>
<dbReference type="InterPro" id="IPR036322">
    <property type="entry name" value="WD40_repeat_dom_sf"/>
</dbReference>
<evidence type="ECO:0000256" key="9">
    <source>
        <dbReference type="ARBA" id="ARBA00023034"/>
    </source>
</evidence>
<evidence type="ECO:0000313" key="15">
    <source>
        <dbReference type="EMBL" id="KAK2195378.1"/>
    </source>
</evidence>
<dbReference type="GO" id="GO:0006891">
    <property type="term" value="P:intra-Golgi vesicle-mediated transport"/>
    <property type="evidence" value="ECO:0007669"/>
    <property type="project" value="TreeGrafter"/>
</dbReference>
<dbReference type="Pfam" id="PF23953">
    <property type="entry name" value="TPR_COPA_B"/>
    <property type="match status" value="1"/>
</dbReference>
<dbReference type="RefSeq" id="XP_067802221.1">
    <property type="nucleotide sequence ID" value="XM_067948070.1"/>
</dbReference>
<feature type="domain" description="Coatomer alpha subunit C-terminal" evidence="13">
    <location>
        <begin position="915"/>
        <end position="1271"/>
    </location>
</feature>
<dbReference type="InterPro" id="IPR056176">
    <property type="entry name" value="TPR_COPA_B"/>
</dbReference>
<feature type="repeat" description="WD" evidence="11">
    <location>
        <begin position="193"/>
        <end position="234"/>
    </location>
</feature>
<evidence type="ECO:0000256" key="5">
    <source>
        <dbReference type="ARBA" id="ARBA00022574"/>
    </source>
</evidence>
<evidence type="ECO:0000313" key="16">
    <source>
        <dbReference type="Proteomes" id="UP001214638"/>
    </source>
</evidence>
<dbReference type="PROSITE" id="PS50294">
    <property type="entry name" value="WD_REPEATS_REGION"/>
    <property type="match status" value="3"/>
</dbReference>
<evidence type="ECO:0000259" key="14">
    <source>
        <dbReference type="Pfam" id="PF23953"/>
    </source>
</evidence>
<comment type="caution">
    <text evidence="15">The sequence shown here is derived from an EMBL/GenBank/DDBJ whole genome shotgun (WGS) entry which is preliminary data.</text>
</comment>
<dbReference type="SMART" id="SM00320">
    <property type="entry name" value="WD40"/>
    <property type="match status" value="6"/>
</dbReference>
<dbReference type="InterPro" id="IPR019775">
    <property type="entry name" value="WD40_repeat_CS"/>
</dbReference>
<evidence type="ECO:0000256" key="6">
    <source>
        <dbReference type="ARBA" id="ARBA00022737"/>
    </source>
</evidence>
<keyword evidence="7" id="KW-0931">ER-Golgi transport</keyword>
<dbReference type="InterPro" id="IPR015943">
    <property type="entry name" value="WD40/YVTN_repeat-like_dom_sf"/>
</dbReference>
<dbReference type="GO" id="GO:0006888">
    <property type="term" value="P:endoplasmic reticulum to Golgi vesicle-mediated transport"/>
    <property type="evidence" value="ECO:0007669"/>
    <property type="project" value="TreeGrafter"/>
</dbReference>
<evidence type="ECO:0000256" key="3">
    <source>
        <dbReference type="ARBA" id="ARBA00022448"/>
    </source>
</evidence>
<feature type="repeat" description="WD" evidence="11">
    <location>
        <begin position="78"/>
        <end position="100"/>
    </location>
</feature>
<feature type="repeat" description="WD" evidence="11">
    <location>
        <begin position="237"/>
        <end position="270"/>
    </location>
</feature>
<dbReference type="InterPro" id="IPR010714">
    <property type="entry name" value="Coatomer_asu_C"/>
</dbReference>
<dbReference type="GO" id="GO:0000139">
    <property type="term" value="C:Golgi membrane"/>
    <property type="evidence" value="ECO:0007669"/>
    <property type="project" value="UniProtKB-SubCell"/>
</dbReference>
<keyword evidence="4" id="KW-0963">Cytoplasm</keyword>
<dbReference type="InterPro" id="IPR020472">
    <property type="entry name" value="WD40_PAC1"/>
</dbReference>
<dbReference type="GO" id="GO:0006886">
    <property type="term" value="P:intracellular protein transport"/>
    <property type="evidence" value="ECO:0007669"/>
    <property type="project" value="InterPro"/>
</dbReference>
<dbReference type="PANTHER" id="PTHR19876:SF1">
    <property type="entry name" value="COATOMER SUBUNIT ALPHA"/>
    <property type="match status" value="1"/>
</dbReference>
<dbReference type="PROSITE" id="PS50082">
    <property type="entry name" value="WD_REPEATS_2"/>
    <property type="match status" value="4"/>
</dbReference>
<accession>A0AAD9PIG4</accession>
<dbReference type="GeneID" id="94337351"/>
<protein>
    <submittedName>
        <fullName evidence="15">Bifunctional Coatomer</fullName>
    </submittedName>
</protein>
<dbReference type="FunFam" id="1.25.40.470:FF:000002">
    <property type="entry name" value="Coatomer subunit alpha"/>
    <property type="match status" value="1"/>
</dbReference>
<gene>
    <name evidence="15" type="ORF">BdWA1_003054</name>
</gene>
<dbReference type="SUPFAM" id="SSF50978">
    <property type="entry name" value="WD40 repeat-like"/>
    <property type="match status" value="2"/>
</dbReference>
<dbReference type="Gene3D" id="2.130.10.10">
    <property type="entry name" value="YVTN repeat-like/Quinoprotein amine dehydrogenase"/>
    <property type="match status" value="1"/>
</dbReference>
<dbReference type="PROSITE" id="PS00678">
    <property type="entry name" value="WD_REPEATS_1"/>
    <property type="match status" value="1"/>
</dbReference>
<proteinExistence type="predicted"/>
<dbReference type="InterPro" id="IPR050844">
    <property type="entry name" value="Coatomer_complex_subunit"/>
</dbReference>
<evidence type="ECO:0000256" key="1">
    <source>
        <dbReference type="ARBA" id="ARBA00004255"/>
    </source>
</evidence>
<keyword evidence="6" id="KW-0677">Repeat</keyword>
<dbReference type="AlphaFoldDB" id="A0AAD9PIG4"/>
<keyword evidence="9" id="KW-0333">Golgi apparatus</keyword>
<keyword evidence="10" id="KW-0472">Membrane</keyword>
<feature type="repeat" description="WD" evidence="11">
    <location>
        <begin position="101"/>
        <end position="136"/>
    </location>
</feature>
<keyword evidence="5 11" id="KW-0853">WD repeat</keyword>
<dbReference type="InterPro" id="IPR006692">
    <property type="entry name" value="Beta-prop_COPA/B_2nd"/>
</dbReference>
<dbReference type="Proteomes" id="UP001214638">
    <property type="component" value="Unassembled WGS sequence"/>
</dbReference>
<evidence type="ECO:0000256" key="11">
    <source>
        <dbReference type="PROSITE-ProRule" id="PRU00221"/>
    </source>
</evidence>
<feature type="domain" description="COPA/B second beta-propeller" evidence="12">
    <location>
        <begin position="461"/>
        <end position="669"/>
    </location>
</feature>
<dbReference type="Pfam" id="PF00400">
    <property type="entry name" value="WD40"/>
    <property type="match status" value="5"/>
</dbReference>
<keyword evidence="8" id="KW-0653">Protein transport</keyword>
<dbReference type="Pfam" id="PF04053">
    <property type="entry name" value="B-prop_COPA_B_2nd"/>
    <property type="match status" value="1"/>
</dbReference>
<evidence type="ECO:0000256" key="8">
    <source>
        <dbReference type="ARBA" id="ARBA00022927"/>
    </source>
</evidence>
<dbReference type="PRINTS" id="PR00320">
    <property type="entry name" value="GPROTEINBRPT"/>
</dbReference>
<dbReference type="GO" id="GO:0005198">
    <property type="term" value="F:structural molecule activity"/>
    <property type="evidence" value="ECO:0007669"/>
    <property type="project" value="InterPro"/>
</dbReference>
<dbReference type="CDD" id="cd00200">
    <property type="entry name" value="WD40"/>
    <property type="match status" value="1"/>
</dbReference>